<comment type="caution">
    <text evidence="3">The sequence shown here is derived from an EMBL/GenBank/DDBJ whole genome shotgun (WGS) entry which is preliminary data.</text>
</comment>
<accession>A0ABW0F4Y4</accession>
<organism evidence="3 4">
    <name type="scientific">Bosea minatitlanensis</name>
    <dbReference type="NCBI Taxonomy" id="128782"/>
    <lineage>
        <taxon>Bacteria</taxon>
        <taxon>Pseudomonadati</taxon>
        <taxon>Pseudomonadota</taxon>
        <taxon>Alphaproteobacteria</taxon>
        <taxon>Hyphomicrobiales</taxon>
        <taxon>Boseaceae</taxon>
        <taxon>Bosea</taxon>
    </lineage>
</organism>
<dbReference type="InterPro" id="IPR008948">
    <property type="entry name" value="L-Aspartase-like"/>
</dbReference>
<dbReference type="InterPro" id="IPR022761">
    <property type="entry name" value="Fumarate_lyase_N"/>
</dbReference>
<keyword evidence="4" id="KW-1185">Reference proteome</keyword>
<dbReference type="Gene3D" id="1.20.200.10">
    <property type="entry name" value="Fumarase/aspartase (Central domain)"/>
    <property type="match status" value="1"/>
</dbReference>
<evidence type="ECO:0000313" key="4">
    <source>
        <dbReference type="Proteomes" id="UP001595976"/>
    </source>
</evidence>
<dbReference type="SUPFAM" id="SSF48557">
    <property type="entry name" value="L-aspartase-like"/>
    <property type="match status" value="1"/>
</dbReference>
<protein>
    <submittedName>
        <fullName evidence="3">Lyase family protein</fullName>
    </submittedName>
</protein>
<gene>
    <name evidence="3" type="ORF">ACFPK2_11700</name>
</gene>
<dbReference type="Proteomes" id="UP001595976">
    <property type="component" value="Unassembled WGS sequence"/>
</dbReference>
<dbReference type="PRINTS" id="PR00149">
    <property type="entry name" value="FUMRATELYASE"/>
</dbReference>
<dbReference type="InterPro" id="IPR000362">
    <property type="entry name" value="Fumarate_lyase_fam"/>
</dbReference>
<evidence type="ECO:0000313" key="3">
    <source>
        <dbReference type="EMBL" id="MFC5293653.1"/>
    </source>
</evidence>
<evidence type="ECO:0000259" key="2">
    <source>
        <dbReference type="Pfam" id="PF00206"/>
    </source>
</evidence>
<dbReference type="PANTHER" id="PTHR43172">
    <property type="entry name" value="ADENYLOSUCCINATE LYASE"/>
    <property type="match status" value="1"/>
</dbReference>
<dbReference type="PANTHER" id="PTHR43172:SF2">
    <property type="entry name" value="ADENYLOSUCCINATE LYASE C-TERMINAL DOMAIN-CONTAINING PROTEIN"/>
    <property type="match status" value="1"/>
</dbReference>
<dbReference type="GO" id="GO:0016829">
    <property type="term" value="F:lyase activity"/>
    <property type="evidence" value="ECO:0007669"/>
    <property type="project" value="UniProtKB-KW"/>
</dbReference>
<name>A0ABW0F4Y4_9HYPH</name>
<dbReference type="Pfam" id="PF00206">
    <property type="entry name" value="Lyase_1"/>
    <property type="match status" value="1"/>
</dbReference>
<dbReference type="InterPro" id="IPR020557">
    <property type="entry name" value="Fumarate_lyase_CS"/>
</dbReference>
<dbReference type="PROSITE" id="PS00163">
    <property type="entry name" value="FUMARATE_LYASES"/>
    <property type="match status" value="1"/>
</dbReference>
<keyword evidence="3" id="KW-0456">Lyase</keyword>
<dbReference type="RefSeq" id="WP_158448163.1">
    <property type="nucleotide sequence ID" value="NZ_JAOAOS010000004.1"/>
</dbReference>
<reference evidence="4" key="1">
    <citation type="journal article" date="2019" name="Int. J. Syst. Evol. Microbiol.">
        <title>The Global Catalogue of Microorganisms (GCM) 10K type strain sequencing project: providing services to taxonomists for standard genome sequencing and annotation.</title>
        <authorList>
            <consortium name="The Broad Institute Genomics Platform"/>
            <consortium name="The Broad Institute Genome Sequencing Center for Infectious Disease"/>
            <person name="Wu L."/>
            <person name="Ma J."/>
        </authorList>
    </citation>
    <scope>NUCLEOTIDE SEQUENCE [LARGE SCALE GENOMIC DNA]</scope>
    <source>
        <strain evidence="4">CGMCC 1.15643</strain>
    </source>
</reference>
<comment type="similarity">
    <text evidence="1">Belongs to the class-II fumarase/aspartase family.</text>
</comment>
<dbReference type="EMBL" id="JBHSLI010000004">
    <property type="protein sequence ID" value="MFC5293653.1"/>
    <property type="molecule type" value="Genomic_DNA"/>
</dbReference>
<feature type="domain" description="Fumarate lyase N-terminal" evidence="2">
    <location>
        <begin position="11"/>
        <end position="296"/>
    </location>
</feature>
<dbReference type="PRINTS" id="PR00145">
    <property type="entry name" value="ARGSUCLYASE"/>
</dbReference>
<evidence type="ECO:0000256" key="1">
    <source>
        <dbReference type="ARBA" id="ARBA00034772"/>
    </source>
</evidence>
<proteinExistence type="inferred from homology"/>
<sequence>MSQLLRTRPATTDAMLAVFDDAATLRHALAFEAELARAEAAEGLIGAAEAEAIAALCAGIALDPAALAGEAALAGTLAIPLVARLRRALPEAAAGSLHKGATSQDVADTILVRQIREGQALLDADLARTAGALAALARRHAATPAIGRTLLQDALPIGFGLRIAQWQAGIADAAERLRREVEQGAVLQFGGAAGTRAGLAGRGAAVAARLAAALGLPDAAPWHARRGGMAGIAAALAIVIGALGKMARDVSLLAQNGVGEAREPAIPGRGGSSAMAHKRNPTGCQVALSAALRAPGLVAGLLAGLPAEEERGLGGWQAEGPALAELFLLAAGAAEAMAVIAEGLEIDEAAIARNLAAAGPGVDIGESEALTESLLTARPQPFAR</sequence>